<dbReference type="Gene3D" id="3.90.550.10">
    <property type="entry name" value="Spore Coat Polysaccharide Biosynthesis Protein SpsA, Chain A"/>
    <property type="match status" value="1"/>
</dbReference>
<dbReference type="STRING" id="1302689.RG47T_1458"/>
<evidence type="ECO:0000313" key="2">
    <source>
        <dbReference type="EMBL" id="OKS86011.1"/>
    </source>
</evidence>
<comment type="caution">
    <text evidence="2">The sequence shown here is derived from an EMBL/GenBank/DDBJ whole genome shotgun (WGS) entry which is preliminary data.</text>
</comment>
<protein>
    <recommendedName>
        <fullName evidence="1">MobA-like NTP transferase domain-containing protein</fullName>
    </recommendedName>
</protein>
<dbReference type="EMBL" id="MPPL01000001">
    <property type="protein sequence ID" value="OKS86011.1"/>
    <property type="molecule type" value="Genomic_DNA"/>
</dbReference>
<dbReference type="GO" id="GO:0016779">
    <property type="term" value="F:nucleotidyltransferase activity"/>
    <property type="evidence" value="ECO:0007669"/>
    <property type="project" value="UniProtKB-ARBA"/>
</dbReference>
<dbReference type="InterPro" id="IPR025877">
    <property type="entry name" value="MobA-like_NTP_Trfase"/>
</dbReference>
<dbReference type="SUPFAM" id="SSF53448">
    <property type="entry name" value="Nucleotide-diphospho-sugar transferases"/>
    <property type="match status" value="1"/>
</dbReference>
<dbReference type="Proteomes" id="UP000186720">
    <property type="component" value="Unassembled WGS sequence"/>
</dbReference>
<evidence type="ECO:0000313" key="3">
    <source>
        <dbReference type="Proteomes" id="UP000186720"/>
    </source>
</evidence>
<dbReference type="Pfam" id="PF12804">
    <property type="entry name" value="NTP_transf_3"/>
    <property type="match status" value="1"/>
</dbReference>
<accession>A0A1Q5ZW60</accession>
<evidence type="ECO:0000259" key="1">
    <source>
        <dbReference type="Pfam" id="PF12804"/>
    </source>
</evidence>
<name>A0A1Q5ZW60_9SPHI</name>
<organism evidence="2 3">
    <name type="scientific">Mucilaginibacter polytrichastri</name>
    <dbReference type="NCBI Taxonomy" id="1302689"/>
    <lineage>
        <taxon>Bacteria</taxon>
        <taxon>Pseudomonadati</taxon>
        <taxon>Bacteroidota</taxon>
        <taxon>Sphingobacteriia</taxon>
        <taxon>Sphingobacteriales</taxon>
        <taxon>Sphingobacteriaceae</taxon>
        <taxon>Mucilaginibacter</taxon>
    </lineage>
</organism>
<keyword evidence="3" id="KW-1185">Reference proteome</keyword>
<dbReference type="RefSeq" id="WP_074488764.1">
    <property type="nucleotide sequence ID" value="NZ_FPAM01000002.1"/>
</dbReference>
<reference evidence="2 3" key="1">
    <citation type="submission" date="2016-11" db="EMBL/GenBank/DDBJ databases">
        <title>Whole Genome Sequencing of Mucilaginibacter polytrichastri RG4-7(T) isolated from the moss sample.</title>
        <authorList>
            <person name="Li Y."/>
        </authorList>
    </citation>
    <scope>NUCLEOTIDE SEQUENCE [LARGE SCALE GENOMIC DNA]</scope>
    <source>
        <strain evidence="2 3">RG4-7</strain>
    </source>
</reference>
<feature type="domain" description="MobA-like NTP transferase" evidence="1">
    <location>
        <begin position="5"/>
        <end position="165"/>
    </location>
</feature>
<proteinExistence type="predicted"/>
<dbReference type="OrthoDB" id="9779263at2"/>
<dbReference type="PANTHER" id="PTHR43777:SF1">
    <property type="entry name" value="MOLYBDENUM COFACTOR CYTIDYLYLTRANSFERASE"/>
    <property type="match status" value="1"/>
</dbReference>
<dbReference type="PANTHER" id="PTHR43777">
    <property type="entry name" value="MOLYBDENUM COFACTOR CYTIDYLYLTRANSFERASE"/>
    <property type="match status" value="1"/>
</dbReference>
<sequence>MTGIIILAAGESCRLGEPKQNLIFQGKTLLQRAIETALSSACETVLVVLGANAELIKPTLQPYKVEVIVNANWTEGMASSIRAGVEALQRNELIENVLILLCDQPFVSLSLINNLLQKQQDTLKPIVACNYKDTIGVPVIFNRLLFTRLLLLKGHEGAKKMIAGYPDDVATVPFDLGTVDIDTVEDYNRLISQ</sequence>
<dbReference type="InterPro" id="IPR029044">
    <property type="entry name" value="Nucleotide-diphossugar_trans"/>
</dbReference>
<dbReference type="CDD" id="cd04182">
    <property type="entry name" value="GT_2_like_f"/>
    <property type="match status" value="1"/>
</dbReference>
<gene>
    <name evidence="2" type="ORF">RG47T_1458</name>
</gene>
<dbReference type="AlphaFoldDB" id="A0A1Q5ZW60"/>